<evidence type="ECO:0000313" key="2">
    <source>
        <dbReference type="Proteomes" id="UP000676336"/>
    </source>
</evidence>
<protein>
    <submittedName>
        <fullName evidence="1">Uncharacterized protein</fullName>
    </submittedName>
</protein>
<organism evidence="1 2">
    <name type="scientific">Rotaria magnacalcarata</name>
    <dbReference type="NCBI Taxonomy" id="392030"/>
    <lineage>
        <taxon>Eukaryota</taxon>
        <taxon>Metazoa</taxon>
        <taxon>Spiralia</taxon>
        <taxon>Gnathifera</taxon>
        <taxon>Rotifera</taxon>
        <taxon>Eurotatoria</taxon>
        <taxon>Bdelloidea</taxon>
        <taxon>Philodinida</taxon>
        <taxon>Philodinidae</taxon>
        <taxon>Rotaria</taxon>
    </lineage>
</organism>
<feature type="non-terminal residue" evidence="1">
    <location>
        <position position="1"/>
    </location>
</feature>
<dbReference type="AlphaFoldDB" id="A0A8S3JP07"/>
<name>A0A8S3JP07_9BILA</name>
<accession>A0A8S3JP07</accession>
<dbReference type="Proteomes" id="UP000676336">
    <property type="component" value="Unassembled WGS sequence"/>
</dbReference>
<gene>
    <name evidence="1" type="ORF">SMN809_LOCUS81168</name>
</gene>
<sequence length="98" mass="11541">LKEKYSSNALAQSLLAQRPLINERKMIDEAAKKDQDVSFMIAILEQQARENYEEQLKNSIVDTNELWNLYLEFCVQRLRQASDTNKIEAFIGRYNKTR</sequence>
<evidence type="ECO:0000313" key="1">
    <source>
        <dbReference type="EMBL" id="CAF5218902.1"/>
    </source>
</evidence>
<comment type="caution">
    <text evidence="1">The sequence shown here is derived from an EMBL/GenBank/DDBJ whole genome shotgun (WGS) entry which is preliminary data.</text>
</comment>
<reference evidence="1" key="1">
    <citation type="submission" date="2021-02" db="EMBL/GenBank/DDBJ databases">
        <authorList>
            <person name="Nowell W R."/>
        </authorList>
    </citation>
    <scope>NUCLEOTIDE SEQUENCE</scope>
</reference>
<dbReference type="EMBL" id="CAJOBI010347483">
    <property type="protein sequence ID" value="CAF5218902.1"/>
    <property type="molecule type" value="Genomic_DNA"/>
</dbReference>
<proteinExistence type="predicted"/>